<dbReference type="EMBL" id="CAJZBQ010000047">
    <property type="protein sequence ID" value="CAG9329020.1"/>
    <property type="molecule type" value="Genomic_DNA"/>
</dbReference>
<reference evidence="2" key="1">
    <citation type="submission" date="2021-09" db="EMBL/GenBank/DDBJ databases">
        <authorList>
            <consortium name="AG Swart"/>
            <person name="Singh M."/>
            <person name="Singh A."/>
            <person name="Seah K."/>
            <person name="Emmerich C."/>
        </authorList>
    </citation>
    <scope>NUCLEOTIDE SEQUENCE</scope>
    <source>
        <strain evidence="2">ATCC30299</strain>
    </source>
</reference>
<organism evidence="2 3">
    <name type="scientific">Blepharisma stoltei</name>
    <dbReference type="NCBI Taxonomy" id="1481888"/>
    <lineage>
        <taxon>Eukaryota</taxon>
        <taxon>Sar</taxon>
        <taxon>Alveolata</taxon>
        <taxon>Ciliophora</taxon>
        <taxon>Postciliodesmatophora</taxon>
        <taxon>Heterotrichea</taxon>
        <taxon>Heterotrichida</taxon>
        <taxon>Blepharismidae</taxon>
        <taxon>Blepharisma</taxon>
    </lineage>
</organism>
<gene>
    <name evidence="2" type="ORF">BSTOLATCC_MIC47856</name>
</gene>
<dbReference type="Proteomes" id="UP001162131">
    <property type="component" value="Unassembled WGS sequence"/>
</dbReference>
<keyword evidence="3" id="KW-1185">Reference proteome</keyword>
<protein>
    <submittedName>
        <fullName evidence="2">Uncharacterized protein</fullName>
    </submittedName>
</protein>
<proteinExistence type="predicted"/>
<evidence type="ECO:0000256" key="1">
    <source>
        <dbReference type="SAM" id="MobiDB-lite"/>
    </source>
</evidence>
<feature type="region of interest" description="Disordered" evidence="1">
    <location>
        <begin position="1"/>
        <end position="31"/>
    </location>
</feature>
<evidence type="ECO:0000313" key="3">
    <source>
        <dbReference type="Proteomes" id="UP001162131"/>
    </source>
</evidence>
<accession>A0AAU9JTZ1</accession>
<name>A0AAU9JTZ1_9CILI</name>
<evidence type="ECO:0000313" key="2">
    <source>
        <dbReference type="EMBL" id="CAG9329020.1"/>
    </source>
</evidence>
<comment type="caution">
    <text evidence="2">The sequence shown here is derived from an EMBL/GenBank/DDBJ whole genome shotgun (WGS) entry which is preliminary data.</text>
</comment>
<dbReference type="AlphaFoldDB" id="A0AAU9JTZ1"/>
<sequence>MEKSYQIQENDENLNPFGEQDPNLSPISRMLKKNSNDPLFEFRGLQVSTPKKDMFGPPPLCTPSFGHLRNHNF</sequence>